<gene>
    <name evidence="1" type="ORF">GCM10023196_003750</name>
</gene>
<dbReference type="InterPro" id="IPR036390">
    <property type="entry name" value="WH_DNA-bd_sf"/>
</dbReference>
<evidence type="ECO:0000313" key="2">
    <source>
        <dbReference type="Proteomes" id="UP001501442"/>
    </source>
</evidence>
<accession>A0ABP8U1V0</accession>
<sequence>MNPPKHDRWFDSAAGPVVRPYAVTQGRTESPGKSFDLLAIVVGSSASEVDRARLEAEHLRLLARCQSPITVADLASGMNLPLGVVHVLLGDLQDKGILSVHTPEEPSQYSHSEEILSRVLAGLHAL</sequence>
<dbReference type="PANTHER" id="PTHR36221">
    <property type="entry name" value="DUF742 DOMAIN-CONTAINING PROTEIN"/>
    <property type="match status" value="1"/>
</dbReference>
<dbReference type="RefSeq" id="WP_345428644.1">
    <property type="nucleotide sequence ID" value="NZ_BAABHK010000001.1"/>
</dbReference>
<dbReference type="Proteomes" id="UP001501442">
    <property type="component" value="Unassembled WGS sequence"/>
</dbReference>
<dbReference type="Pfam" id="PF05331">
    <property type="entry name" value="DUF742"/>
    <property type="match status" value="1"/>
</dbReference>
<dbReference type="InterPro" id="IPR007995">
    <property type="entry name" value="DUF742"/>
</dbReference>
<comment type="caution">
    <text evidence="1">The sequence shown here is derived from an EMBL/GenBank/DDBJ whole genome shotgun (WGS) entry which is preliminary data.</text>
</comment>
<keyword evidence="2" id="KW-1185">Reference proteome</keyword>
<name>A0ABP8U1V0_9ACTN</name>
<dbReference type="EMBL" id="BAABHK010000001">
    <property type="protein sequence ID" value="GAA4620301.1"/>
    <property type="molecule type" value="Genomic_DNA"/>
</dbReference>
<organism evidence="1 2">
    <name type="scientific">Actinoallomurus vinaceus</name>
    <dbReference type="NCBI Taxonomy" id="1080074"/>
    <lineage>
        <taxon>Bacteria</taxon>
        <taxon>Bacillati</taxon>
        <taxon>Actinomycetota</taxon>
        <taxon>Actinomycetes</taxon>
        <taxon>Streptosporangiales</taxon>
        <taxon>Thermomonosporaceae</taxon>
        <taxon>Actinoallomurus</taxon>
    </lineage>
</organism>
<proteinExistence type="predicted"/>
<dbReference type="SUPFAM" id="SSF46785">
    <property type="entry name" value="Winged helix' DNA-binding domain"/>
    <property type="match status" value="1"/>
</dbReference>
<reference evidence="2" key="1">
    <citation type="journal article" date="2019" name="Int. J. Syst. Evol. Microbiol.">
        <title>The Global Catalogue of Microorganisms (GCM) 10K type strain sequencing project: providing services to taxonomists for standard genome sequencing and annotation.</title>
        <authorList>
            <consortium name="The Broad Institute Genomics Platform"/>
            <consortium name="The Broad Institute Genome Sequencing Center for Infectious Disease"/>
            <person name="Wu L."/>
            <person name="Ma J."/>
        </authorList>
    </citation>
    <scope>NUCLEOTIDE SEQUENCE [LARGE SCALE GENOMIC DNA]</scope>
    <source>
        <strain evidence="2">JCM 17939</strain>
    </source>
</reference>
<dbReference type="PANTHER" id="PTHR36221:SF1">
    <property type="entry name" value="DUF742 DOMAIN-CONTAINING PROTEIN"/>
    <property type="match status" value="1"/>
</dbReference>
<evidence type="ECO:0000313" key="1">
    <source>
        <dbReference type="EMBL" id="GAA4620301.1"/>
    </source>
</evidence>
<protein>
    <submittedName>
        <fullName evidence="1">DUF742 domain-containing protein</fullName>
    </submittedName>
</protein>